<dbReference type="STRING" id="1082931.KKY_953"/>
<dbReference type="AlphaFoldDB" id="G4RFU6"/>
<keyword evidence="2" id="KW-1185">Reference proteome</keyword>
<evidence type="ECO:0000313" key="1">
    <source>
        <dbReference type="EMBL" id="AEQ50989.1"/>
    </source>
</evidence>
<dbReference type="RefSeq" id="WP_014130138.1">
    <property type="nucleotide sequence ID" value="NC_016078.1"/>
</dbReference>
<sequence length="114" mass="12482">MQHKNPDNAVLATVMAEVVEAIEAALKRTNDRISALEKSGGFTVLDDIDFSITPAPNTFAKYRGGLWRFADGEWRVVANGIETVQIEETPAGAKLTLEKSDGGRVHQNLTFSKH</sequence>
<dbReference type="EMBL" id="CP003075">
    <property type="protein sequence ID" value="AEQ50989.1"/>
    <property type="molecule type" value="Genomic_DNA"/>
</dbReference>
<organism evidence="1 2">
    <name type="scientific">Pelagibacterium halotolerans (strain DSM 22347 / JCM 15775 / CGMCC 1.7692 / B2)</name>
    <dbReference type="NCBI Taxonomy" id="1082931"/>
    <lineage>
        <taxon>Bacteria</taxon>
        <taxon>Pseudomonadati</taxon>
        <taxon>Pseudomonadota</taxon>
        <taxon>Alphaproteobacteria</taxon>
        <taxon>Hyphomicrobiales</taxon>
        <taxon>Devosiaceae</taxon>
        <taxon>Pelagibacterium</taxon>
    </lineage>
</organism>
<protein>
    <submittedName>
        <fullName evidence="1">Uncharacterized protein</fullName>
    </submittedName>
</protein>
<proteinExistence type="predicted"/>
<reference evidence="1 2" key="1">
    <citation type="journal article" date="2012" name="J. Bacteriol.">
        <title>Complete genome sequence of Pelagibacterium halotolerans B2T.</title>
        <authorList>
            <person name="Huo Y.Y."/>
            <person name="Cheng H."/>
            <person name="Han X.F."/>
            <person name="Jiang X.W."/>
            <person name="Sun C."/>
            <person name="Zhang X.Q."/>
            <person name="Zhu X.F."/>
            <person name="Liu Y.F."/>
            <person name="Li P.F."/>
            <person name="Ni P.X."/>
            <person name="Wu M."/>
        </authorList>
    </citation>
    <scope>NUCLEOTIDE SEQUENCE [LARGE SCALE GENOMIC DNA]</scope>
    <source>
        <strain evidence="2">DSM 22347 / JCM 15775 / CGMCC 1.7692 / B2</strain>
    </source>
</reference>
<evidence type="ECO:0000313" key="2">
    <source>
        <dbReference type="Proteomes" id="UP000008850"/>
    </source>
</evidence>
<dbReference type="Proteomes" id="UP000008850">
    <property type="component" value="Chromosome"/>
</dbReference>
<gene>
    <name evidence="1" type="ordered locus">KKY_953</name>
</gene>
<dbReference type="HOGENOM" id="CLU_2118745_0_0_5"/>
<name>G4RFU6_PELHB</name>
<accession>G4RFU6</accession>
<dbReference type="KEGG" id="phl:KKY_953"/>